<evidence type="ECO:0000256" key="8">
    <source>
        <dbReference type="SAM" id="Coils"/>
    </source>
</evidence>
<dbReference type="PANTHER" id="PTHR43711:SF26">
    <property type="entry name" value="SENSOR HISTIDINE KINASE RCSC"/>
    <property type="match status" value="1"/>
</dbReference>
<evidence type="ECO:0000256" key="1">
    <source>
        <dbReference type="ARBA" id="ARBA00000085"/>
    </source>
</evidence>
<dbReference type="PRINTS" id="PR00344">
    <property type="entry name" value="BCTRLSENSOR"/>
</dbReference>
<dbReference type="SMART" id="SM00388">
    <property type="entry name" value="HisKA"/>
    <property type="match status" value="1"/>
</dbReference>
<evidence type="ECO:0000256" key="6">
    <source>
        <dbReference type="ARBA" id="ARBA00022777"/>
    </source>
</evidence>
<evidence type="ECO:0000313" key="13">
    <source>
        <dbReference type="Proteomes" id="UP001169027"/>
    </source>
</evidence>
<keyword evidence="9" id="KW-0472">Membrane</keyword>
<keyword evidence="7" id="KW-0902">Two-component regulatory system</keyword>
<dbReference type="SUPFAM" id="SSF158472">
    <property type="entry name" value="HAMP domain-like"/>
    <property type="match status" value="1"/>
</dbReference>
<evidence type="ECO:0000256" key="3">
    <source>
        <dbReference type="ARBA" id="ARBA00012438"/>
    </source>
</evidence>
<dbReference type="InterPro" id="IPR003660">
    <property type="entry name" value="HAMP_dom"/>
</dbReference>
<feature type="transmembrane region" description="Helical" evidence="9">
    <location>
        <begin position="29"/>
        <end position="48"/>
    </location>
</feature>
<dbReference type="InterPro" id="IPR004358">
    <property type="entry name" value="Sig_transdc_His_kin-like_C"/>
</dbReference>
<name>A0ABT8S3J0_9BURK</name>
<feature type="domain" description="Histidine kinase" evidence="10">
    <location>
        <begin position="300"/>
        <end position="518"/>
    </location>
</feature>
<dbReference type="Pfam" id="PF00672">
    <property type="entry name" value="HAMP"/>
    <property type="match status" value="1"/>
</dbReference>
<dbReference type="SUPFAM" id="SSF55874">
    <property type="entry name" value="ATPase domain of HSP90 chaperone/DNA topoisomerase II/histidine kinase"/>
    <property type="match status" value="1"/>
</dbReference>
<dbReference type="InterPro" id="IPR003594">
    <property type="entry name" value="HATPase_dom"/>
</dbReference>
<dbReference type="SMART" id="SM00387">
    <property type="entry name" value="HATPase_c"/>
    <property type="match status" value="1"/>
</dbReference>
<evidence type="ECO:0000259" key="11">
    <source>
        <dbReference type="PROSITE" id="PS50885"/>
    </source>
</evidence>
<dbReference type="Proteomes" id="UP001169027">
    <property type="component" value="Unassembled WGS sequence"/>
</dbReference>
<dbReference type="InterPro" id="IPR036890">
    <property type="entry name" value="HATPase_C_sf"/>
</dbReference>
<keyword evidence="9" id="KW-1133">Transmembrane helix</keyword>
<dbReference type="InterPro" id="IPR005467">
    <property type="entry name" value="His_kinase_dom"/>
</dbReference>
<dbReference type="SUPFAM" id="SSF47384">
    <property type="entry name" value="Homodimeric domain of signal transducing histidine kinase"/>
    <property type="match status" value="1"/>
</dbReference>
<dbReference type="Gene3D" id="6.10.340.10">
    <property type="match status" value="1"/>
</dbReference>
<keyword evidence="5" id="KW-0808">Transferase</keyword>
<dbReference type="GO" id="GO:0005524">
    <property type="term" value="F:ATP binding"/>
    <property type="evidence" value="ECO:0007669"/>
    <property type="project" value="UniProtKB-KW"/>
</dbReference>
<keyword evidence="13" id="KW-1185">Reference proteome</keyword>
<dbReference type="PANTHER" id="PTHR43711">
    <property type="entry name" value="TWO-COMPONENT HISTIDINE KINASE"/>
    <property type="match status" value="1"/>
</dbReference>
<dbReference type="EMBL" id="JAUKVY010000009">
    <property type="protein sequence ID" value="MDO1533489.1"/>
    <property type="molecule type" value="Genomic_DNA"/>
</dbReference>
<gene>
    <name evidence="12" type="ORF">Q2T77_14425</name>
</gene>
<dbReference type="InterPro" id="IPR003661">
    <property type="entry name" value="HisK_dim/P_dom"/>
</dbReference>
<dbReference type="Pfam" id="PF00512">
    <property type="entry name" value="HisKA"/>
    <property type="match status" value="1"/>
</dbReference>
<sequence length="523" mass="57490">MLKRSPFAWLVLRVAHVRASVHTKLLVAFLIITLLFIAMAVASLLLHLNTTAQSRLLDQAHERVSWSQQSQYALGRQMHFTALALLSKDEASIERILRENNRFNETLAKLDTAATAGQKGLIDQIRASQDDAMGVVADIANAIRDGKLADITDELLQREERLDAEIAQRMGQLVDAEQNRMARLRDSVDAANRRALVLTCVFAVSAVLLAWLCGFVISWSFILPVRAAHGYLDDVAAGNFGRKISVPNRDEFGTLADRMNHMSQQLHRLDDSQRQAAAKLVDLNEQLSRASQAKSEFLANMSHELRTPMNAILGFSEMMIDGIYGEVPEVLKEPLTDIQVNGRNLLRLINDVLDLSKIEAGRMEVALEDYSVGDVVNTVRSSLRSIAAEKGLAFTAHVPDDLPVARGDSGRLTQCLTNLAGNALKFTRQGSVDIAVEQVGDQLVYCVADTGIGIAAHELDNIFTEFRQVDTTITREFGGTGLGLSISKKFVERLGGRIWVESEPGKGSRFMFSVPLRAGEGGS</sequence>
<keyword evidence="12" id="KW-0067">ATP-binding</keyword>
<keyword evidence="12" id="KW-0547">Nucleotide-binding</keyword>
<dbReference type="CDD" id="cd06225">
    <property type="entry name" value="HAMP"/>
    <property type="match status" value="1"/>
</dbReference>
<evidence type="ECO:0000256" key="7">
    <source>
        <dbReference type="ARBA" id="ARBA00023012"/>
    </source>
</evidence>
<feature type="transmembrane region" description="Helical" evidence="9">
    <location>
        <begin position="195"/>
        <end position="222"/>
    </location>
</feature>
<dbReference type="PROSITE" id="PS50109">
    <property type="entry name" value="HIS_KIN"/>
    <property type="match status" value="1"/>
</dbReference>
<keyword evidence="8" id="KW-0175">Coiled coil</keyword>
<reference evidence="12" key="1">
    <citation type="submission" date="2023-06" db="EMBL/GenBank/DDBJ databases">
        <authorList>
            <person name="Jiang Y."/>
            <person name="Liu Q."/>
        </authorList>
    </citation>
    <scope>NUCLEOTIDE SEQUENCE</scope>
    <source>
        <strain evidence="12">CGMCC 1.12090</strain>
    </source>
</reference>
<accession>A0ABT8S3J0</accession>
<dbReference type="RefSeq" id="WP_301810152.1">
    <property type="nucleotide sequence ID" value="NZ_JAUJZH010000009.1"/>
</dbReference>
<evidence type="ECO:0000256" key="2">
    <source>
        <dbReference type="ARBA" id="ARBA00004370"/>
    </source>
</evidence>
<dbReference type="InterPro" id="IPR050736">
    <property type="entry name" value="Sensor_HK_Regulatory"/>
</dbReference>
<comment type="subcellular location">
    <subcellularLocation>
        <location evidence="2">Membrane</location>
    </subcellularLocation>
</comment>
<evidence type="ECO:0000256" key="9">
    <source>
        <dbReference type="SAM" id="Phobius"/>
    </source>
</evidence>
<dbReference type="PROSITE" id="PS50885">
    <property type="entry name" value="HAMP"/>
    <property type="match status" value="1"/>
</dbReference>
<keyword evidence="6" id="KW-0418">Kinase</keyword>
<dbReference type="Gene3D" id="1.10.287.130">
    <property type="match status" value="1"/>
</dbReference>
<dbReference type="CDD" id="cd00082">
    <property type="entry name" value="HisKA"/>
    <property type="match status" value="1"/>
</dbReference>
<evidence type="ECO:0000256" key="4">
    <source>
        <dbReference type="ARBA" id="ARBA00022553"/>
    </source>
</evidence>
<dbReference type="Gene3D" id="3.30.565.10">
    <property type="entry name" value="Histidine kinase-like ATPase, C-terminal domain"/>
    <property type="match status" value="1"/>
</dbReference>
<dbReference type="InterPro" id="IPR036097">
    <property type="entry name" value="HisK_dim/P_sf"/>
</dbReference>
<dbReference type="CDD" id="cd16922">
    <property type="entry name" value="HATPase_EvgS-ArcB-TorS-like"/>
    <property type="match status" value="1"/>
</dbReference>
<dbReference type="EC" id="2.7.13.3" evidence="3"/>
<keyword evidence="9" id="KW-0812">Transmembrane</keyword>
<comment type="catalytic activity">
    <reaction evidence="1">
        <text>ATP + protein L-histidine = ADP + protein N-phospho-L-histidine.</text>
        <dbReference type="EC" id="2.7.13.3"/>
    </reaction>
</comment>
<evidence type="ECO:0000313" key="12">
    <source>
        <dbReference type="EMBL" id="MDO1533489.1"/>
    </source>
</evidence>
<organism evidence="12 13">
    <name type="scientific">Variovorax ginsengisoli</name>
    <dbReference type="NCBI Taxonomy" id="363844"/>
    <lineage>
        <taxon>Bacteria</taxon>
        <taxon>Pseudomonadati</taxon>
        <taxon>Pseudomonadota</taxon>
        <taxon>Betaproteobacteria</taxon>
        <taxon>Burkholderiales</taxon>
        <taxon>Comamonadaceae</taxon>
        <taxon>Variovorax</taxon>
    </lineage>
</organism>
<dbReference type="SMART" id="SM00304">
    <property type="entry name" value="HAMP"/>
    <property type="match status" value="1"/>
</dbReference>
<feature type="domain" description="HAMP" evidence="11">
    <location>
        <begin position="219"/>
        <end position="271"/>
    </location>
</feature>
<proteinExistence type="predicted"/>
<comment type="caution">
    <text evidence="12">The sequence shown here is derived from an EMBL/GenBank/DDBJ whole genome shotgun (WGS) entry which is preliminary data.</text>
</comment>
<evidence type="ECO:0000259" key="10">
    <source>
        <dbReference type="PROSITE" id="PS50109"/>
    </source>
</evidence>
<dbReference type="Pfam" id="PF02518">
    <property type="entry name" value="HATPase_c"/>
    <property type="match status" value="1"/>
</dbReference>
<keyword evidence="4" id="KW-0597">Phosphoprotein</keyword>
<protein>
    <recommendedName>
        <fullName evidence="3">histidine kinase</fullName>
        <ecNumber evidence="3">2.7.13.3</ecNumber>
    </recommendedName>
</protein>
<evidence type="ECO:0000256" key="5">
    <source>
        <dbReference type="ARBA" id="ARBA00022679"/>
    </source>
</evidence>
<feature type="coiled-coil region" evidence="8">
    <location>
        <begin position="273"/>
        <end position="300"/>
    </location>
</feature>